<sequence length="96" mass="10435">MGAAGSGAPWLDPPPSRLDDDGVLPRRGGGRQSRARVTKAGVWCSTEAVERPLSVRWQPPAAPTSILTAVQQGCGRLWRRWQRRSGVWALVETMAS</sequence>
<evidence type="ECO:0000256" key="1">
    <source>
        <dbReference type="SAM" id="MobiDB-lite"/>
    </source>
</evidence>
<name>A0A0E0FIC4_ORYNI</name>
<dbReference type="HOGENOM" id="CLU_2363308_0_0_1"/>
<reference evidence="2" key="1">
    <citation type="submission" date="2015-04" db="UniProtKB">
        <authorList>
            <consortium name="EnsemblPlants"/>
        </authorList>
    </citation>
    <scope>IDENTIFICATION</scope>
    <source>
        <strain evidence="2">SL10</strain>
    </source>
</reference>
<dbReference type="EnsemblPlants" id="ONIVA01G09060.1">
    <property type="protein sequence ID" value="ONIVA01G09060.1"/>
    <property type="gene ID" value="ONIVA01G09060"/>
</dbReference>
<proteinExistence type="predicted"/>
<accession>A0A0E0FIC4</accession>
<reference evidence="2" key="2">
    <citation type="submission" date="2018-04" db="EMBL/GenBank/DDBJ databases">
        <title>OnivRS2 (Oryza nivara Reference Sequence Version 2).</title>
        <authorList>
            <person name="Zhang J."/>
            <person name="Kudrna D."/>
            <person name="Lee S."/>
            <person name="Talag J."/>
            <person name="Rajasekar S."/>
            <person name="Welchert J."/>
            <person name="Hsing Y.-I."/>
            <person name="Wing R.A."/>
        </authorList>
    </citation>
    <scope>NUCLEOTIDE SEQUENCE [LARGE SCALE GENOMIC DNA]</scope>
</reference>
<evidence type="ECO:0000313" key="2">
    <source>
        <dbReference type="EnsemblPlants" id="ONIVA01G09060.1"/>
    </source>
</evidence>
<dbReference type="Gramene" id="ONIVA01G09060.1">
    <property type="protein sequence ID" value="ONIVA01G09060.1"/>
    <property type="gene ID" value="ONIVA01G09060"/>
</dbReference>
<protein>
    <submittedName>
        <fullName evidence="2">Uncharacterized protein</fullName>
    </submittedName>
</protein>
<keyword evidence="3" id="KW-1185">Reference proteome</keyword>
<evidence type="ECO:0000313" key="3">
    <source>
        <dbReference type="Proteomes" id="UP000006591"/>
    </source>
</evidence>
<dbReference type="Proteomes" id="UP000006591">
    <property type="component" value="Chromosome 1"/>
</dbReference>
<dbReference type="AlphaFoldDB" id="A0A0E0FIC4"/>
<feature type="region of interest" description="Disordered" evidence="1">
    <location>
        <begin position="1"/>
        <end position="35"/>
    </location>
</feature>
<organism evidence="2">
    <name type="scientific">Oryza nivara</name>
    <name type="common">Indian wild rice</name>
    <name type="synonym">Oryza sativa f. spontanea</name>
    <dbReference type="NCBI Taxonomy" id="4536"/>
    <lineage>
        <taxon>Eukaryota</taxon>
        <taxon>Viridiplantae</taxon>
        <taxon>Streptophyta</taxon>
        <taxon>Embryophyta</taxon>
        <taxon>Tracheophyta</taxon>
        <taxon>Spermatophyta</taxon>
        <taxon>Magnoliopsida</taxon>
        <taxon>Liliopsida</taxon>
        <taxon>Poales</taxon>
        <taxon>Poaceae</taxon>
        <taxon>BOP clade</taxon>
        <taxon>Oryzoideae</taxon>
        <taxon>Oryzeae</taxon>
        <taxon>Oryzinae</taxon>
        <taxon>Oryza</taxon>
    </lineage>
</organism>